<keyword evidence="2" id="KW-1185">Reference proteome</keyword>
<gene>
    <name evidence="1" type="ORF">JOE57_000391</name>
</gene>
<protein>
    <submittedName>
        <fullName evidence="1">Uncharacterized protein</fullName>
    </submittedName>
</protein>
<evidence type="ECO:0000313" key="2">
    <source>
        <dbReference type="Proteomes" id="UP000704762"/>
    </source>
</evidence>
<dbReference type="RefSeq" id="WP_204916151.1">
    <property type="nucleotide sequence ID" value="NZ_BAAAQP010000011.1"/>
</dbReference>
<sequence>MNTPPEASTRLEAGGGRVVFQRGVDGFGYHLEVQDTLDWRRVTAEHNALISGPTFGLRPENVDLEGDVLTLSGTKELADGRSYSWRGLVEPVSGTSWFHWVVIVESAGFPIGTSGAVEPQIALDLGPLPPYERGDHVWFKTLVQNPTQWNNEGRGNDFPALYYYDPYLKAKFQMFFDMSPMSWMGPETIKRFQGYRCGLRRLDHGHPAAEIGLLAEAQGGQRFPAGSQVFSWYVSVQHLSDEPTPPREQDALTALVSDCLALLPPINGYWPERATSWRELADGCAVDLMDDEHCWGRDDTGEYLRSYVDGHSDAWAVTVAARGRTYDGDGPCLEAALWALDPLDDLARSLAGDPYPELRSRLRAFITAEVRRPHCAILSGRTDQPLFMGTWQYVYLLAEVWRLFEGTEDDELQKLIQNEIDTVLVPMAHTVAYLFPLQFDKASLTAVGPGPAYPVAGTFALLMLDVAAATGERSYQHEAERALRALAHVPIDAALQEVFLVAHALDAADRLCTLTGDQEWERAREYFRAQTLRMMYWYNDNTSPRTALSRHLGMFLACANIGYPAFFENIEVAARLATAAGTEDDPSDSLRILDYARRTNQSFMPVCSPDMYGPMPVGYIPFEDVPILEGPNDAGFLGQEIYGAGFTFRAHLLWDALAGADHSEVMVVNTDSYRGGTTSAPTRLTFLAYNSTAAAVSSEINFPCLADGRTGTLEVSPPGESAVRRRVDEGHGIRLSLPGGGWARLTLTLDRDHD</sequence>
<evidence type="ECO:0000313" key="1">
    <source>
        <dbReference type="EMBL" id="MBM7797470.1"/>
    </source>
</evidence>
<accession>A0ABS2REQ3</accession>
<name>A0ABS2REQ3_9ACTN</name>
<comment type="caution">
    <text evidence="1">The sequence shown here is derived from an EMBL/GenBank/DDBJ whole genome shotgun (WGS) entry which is preliminary data.</text>
</comment>
<reference evidence="1 2" key="1">
    <citation type="submission" date="2021-01" db="EMBL/GenBank/DDBJ databases">
        <title>Sequencing the genomes of 1000 actinobacteria strains.</title>
        <authorList>
            <person name="Klenk H.-P."/>
        </authorList>
    </citation>
    <scope>NUCLEOTIDE SEQUENCE [LARGE SCALE GENOMIC DNA]</scope>
    <source>
        <strain evidence="1 2">DSM 18662</strain>
    </source>
</reference>
<organism evidence="1 2">
    <name type="scientific">Microlunatus panaciterrae</name>
    <dbReference type="NCBI Taxonomy" id="400768"/>
    <lineage>
        <taxon>Bacteria</taxon>
        <taxon>Bacillati</taxon>
        <taxon>Actinomycetota</taxon>
        <taxon>Actinomycetes</taxon>
        <taxon>Propionibacteriales</taxon>
        <taxon>Propionibacteriaceae</taxon>
        <taxon>Microlunatus</taxon>
    </lineage>
</organism>
<proteinExistence type="predicted"/>
<dbReference type="Proteomes" id="UP000704762">
    <property type="component" value="Unassembled WGS sequence"/>
</dbReference>
<dbReference type="EMBL" id="JAFBCF010000001">
    <property type="protein sequence ID" value="MBM7797470.1"/>
    <property type="molecule type" value="Genomic_DNA"/>
</dbReference>